<organism evidence="1 2">
    <name type="scientific">Corchorus capsularis</name>
    <name type="common">Jute</name>
    <dbReference type="NCBI Taxonomy" id="210143"/>
    <lineage>
        <taxon>Eukaryota</taxon>
        <taxon>Viridiplantae</taxon>
        <taxon>Streptophyta</taxon>
        <taxon>Embryophyta</taxon>
        <taxon>Tracheophyta</taxon>
        <taxon>Spermatophyta</taxon>
        <taxon>Magnoliopsida</taxon>
        <taxon>eudicotyledons</taxon>
        <taxon>Gunneridae</taxon>
        <taxon>Pentapetalae</taxon>
        <taxon>rosids</taxon>
        <taxon>malvids</taxon>
        <taxon>Malvales</taxon>
        <taxon>Malvaceae</taxon>
        <taxon>Grewioideae</taxon>
        <taxon>Apeibeae</taxon>
        <taxon>Corchorus</taxon>
    </lineage>
</organism>
<dbReference type="AlphaFoldDB" id="A0A1R3HL30"/>
<keyword evidence="2" id="KW-1185">Reference proteome</keyword>
<gene>
    <name evidence="1" type="ORF">CCACVL1_18532</name>
</gene>
<proteinExistence type="predicted"/>
<comment type="caution">
    <text evidence="1">The sequence shown here is derived from an EMBL/GenBank/DDBJ whole genome shotgun (WGS) entry which is preliminary data.</text>
</comment>
<feature type="non-terminal residue" evidence="1">
    <location>
        <position position="1"/>
    </location>
</feature>
<accession>A0A1R3HL30</accession>
<reference evidence="1 2" key="1">
    <citation type="submission" date="2013-09" db="EMBL/GenBank/DDBJ databases">
        <title>Corchorus capsularis genome sequencing.</title>
        <authorList>
            <person name="Alam M."/>
            <person name="Haque M.S."/>
            <person name="Islam M.S."/>
            <person name="Emdad E.M."/>
            <person name="Islam M.M."/>
            <person name="Ahmed B."/>
            <person name="Halim A."/>
            <person name="Hossen Q.M.M."/>
            <person name="Hossain M.Z."/>
            <person name="Ahmed R."/>
            <person name="Khan M.M."/>
            <person name="Islam R."/>
            <person name="Rashid M.M."/>
            <person name="Khan S.A."/>
            <person name="Rahman M.S."/>
            <person name="Alam M."/>
        </authorList>
    </citation>
    <scope>NUCLEOTIDE SEQUENCE [LARGE SCALE GENOMIC DNA]</scope>
    <source>
        <strain evidence="2">cv. CVL-1</strain>
        <tissue evidence="1">Whole seedling</tissue>
    </source>
</reference>
<evidence type="ECO:0000313" key="2">
    <source>
        <dbReference type="Proteomes" id="UP000188268"/>
    </source>
</evidence>
<dbReference type="Proteomes" id="UP000188268">
    <property type="component" value="Unassembled WGS sequence"/>
</dbReference>
<name>A0A1R3HL30_COCAP</name>
<sequence length="26" mass="2759">SIALGTISQLQETPSGSIFEVSMEYA</sequence>
<protein>
    <submittedName>
        <fullName evidence="1">Uncharacterized protein</fullName>
    </submittedName>
</protein>
<dbReference type="Gramene" id="OMO70983">
    <property type="protein sequence ID" value="OMO70983"/>
    <property type="gene ID" value="CCACVL1_18532"/>
</dbReference>
<evidence type="ECO:0000313" key="1">
    <source>
        <dbReference type="EMBL" id="OMO70983.1"/>
    </source>
</evidence>
<dbReference type="EMBL" id="AWWV01011739">
    <property type="protein sequence ID" value="OMO70983.1"/>
    <property type="molecule type" value="Genomic_DNA"/>
</dbReference>